<evidence type="ECO:0000313" key="3">
    <source>
        <dbReference type="Proteomes" id="UP000005835"/>
    </source>
</evidence>
<dbReference type="RefSeq" id="WP_005434100.1">
    <property type="nucleotide sequence ID" value="NZ_JH815514.1"/>
</dbReference>
<name>K1KJ86_9BURK</name>
<organism evidence="2 3">
    <name type="scientific">Sutterella wadsworthensis 2_1_59BFAA</name>
    <dbReference type="NCBI Taxonomy" id="742823"/>
    <lineage>
        <taxon>Bacteria</taxon>
        <taxon>Pseudomonadati</taxon>
        <taxon>Pseudomonadota</taxon>
        <taxon>Betaproteobacteria</taxon>
        <taxon>Burkholderiales</taxon>
        <taxon>Sutterellaceae</taxon>
        <taxon>Sutterella</taxon>
    </lineage>
</organism>
<dbReference type="EMBL" id="ADMG01000017">
    <property type="protein sequence ID" value="EKB31764.1"/>
    <property type="molecule type" value="Genomic_DNA"/>
</dbReference>
<dbReference type="eggNOG" id="ENOG50314J8">
    <property type="taxonomic scope" value="Bacteria"/>
</dbReference>
<dbReference type="Pfam" id="PF08895">
    <property type="entry name" value="DUF1840"/>
    <property type="match status" value="1"/>
</dbReference>
<comment type="caution">
    <text evidence="2">The sequence shown here is derived from an EMBL/GenBank/DDBJ whole genome shotgun (WGS) entry which is preliminary data.</text>
</comment>
<sequence length="126" mass="15005">MSLVLFSCRATGPFIMFEETARRVFKVLGRPWTETGAFSCDELPEILRILDEEARKDKERLAQIEAERERKLRESTYDEELRMREEEKEEKRNSVEKINFFQRVVPLQSMIKRAIKHGDAIMWGRP</sequence>
<gene>
    <name evidence="2" type="ORF">HMPREF9465_00632</name>
</gene>
<dbReference type="InterPro" id="IPR014991">
    <property type="entry name" value="DUF1840"/>
</dbReference>
<dbReference type="OrthoDB" id="5296629at2"/>
<keyword evidence="3" id="KW-1185">Reference proteome</keyword>
<dbReference type="STRING" id="742823.HMPREF9465_00632"/>
<accession>K1KJ86</accession>
<protein>
    <recommendedName>
        <fullName evidence="4">DUF1840 domain-containing protein</fullName>
    </recommendedName>
</protein>
<evidence type="ECO:0000256" key="1">
    <source>
        <dbReference type="SAM" id="Coils"/>
    </source>
</evidence>
<feature type="coiled-coil region" evidence="1">
    <location>
        <begin position="47"/>
        <end position="74"/>
    </location>
</feature>
<dbReference type="Proteomes" id="UP000005835">
    <property type="component" value="Unassembled WGS sequence"/>
</dbReference>
<evidence type="ECO:0000313" key="2">
    <source>
        <dbReference type="EMBL" id="EKB31764.1"/>
    </source>
</evidence>
<dbReference type="PATRIC" id="fig|742823.3.peg.634"/>
<dbReference type="AlphaFoldDB" id="K1KJ86"/>
<dbReference type="HOGENOM" id="CLU_146690_0_0_4"/>
<keyword evidence="1" id="KW-0175">Coiled coil</keyword>
<evidence type="ECO:0008006" key="4">
    <source>
        <dbReference type="Google" id="ProtNLM"/>
    </source>
</evidence>
<reference evidence="2 3" key="1">
    <citation type="submission" date="2012-05" db="EMBL/GenBank/DDBJ databases">
        <title>The Genome Sequence of Sutterella wadsworthensis 2_1_59BFAA.</title>
        <authorList>
            <consortium name="The Broad Institute Genome Sequencing Platform"/>
            <person name="Earl A."/>
            <person name="Ward D."/>
            <person name="Feldgarden M."/>
            <person name="Gevers D."/>
            <person name="Daigneault M."/>
            <person name="Strauss J."/>
            <person name="Allen-Vercoe E."/>
            <person name="Walker B."/>
            <person name="Young S.K."/>
            <person name="Zeng Q."/>
            <person name="Gargeya S."/>
            <person name="Fitzgerald M."/>
            <person name="Haas B."/>
            <person name="Abouelleil A."/>
            <person name="Alvarado L."/>
            <person name="Arachchi H.M."/>
            <person name="Berlin A.M."/>
            <person name="Chapman S.B."/>
            <person name="Goldberg J."/>
            <person name="Griggs A."/>
            <person name="Gujja S."/>
            <person name="Hansen M."/>
            <person name="Howarth C."/>
            <person name="Imamovic A."/>
            <person name="Larimer J."/>
            <person name="McCowen C."/>
            <person name="Montmayeur A."/>
            <person name="Murphy C."/>
            <person name="Neiman D."/>
            <person name="Pearson M."/>
            <person name="Priest M."/>
            <person name="Roberts A."/>
            <person name="Saif S."/>
            <person name="Shea T."/>
            <person name="Sisk P."/>
            <person name="Sykes S."/>
            <person name="Wortman J."/>
            <person name="Nusbaum C."/>
            <person name="Birren B."/>
        </authorList>
    </citation>
    <scope>NUCLEOTIDE SEQUENCE [LARGE SCALE GENOMIC DNA]</scope>
    <source>
        <strain evidence="2 3">2_1_59BFAA</strain>
    </source>
</reference>
<proteinExistence type="predicted"/>